<organism evidence="1 2">
    <name type="scientific">Theropithecus gelada</name>
    <name type="common">Gelada baboon</name>
    <dbReference type="NCBI Taxonomy" id="9565"/>
    <lineage>
        <taxon>Eukaryota</taxon>
        <taxon>Metazoa</taxon>
        <taxon>Chordata</taxon>
        <taxon>Craniata</taxon>
        <taxon>Vertebrata</taxon>
        <taxon>Euteleostomi</taxon>
        <taxon>Mammalia</taxon>
        <taxon>Eutheria</taxon>
        <taxon>Euarchontoglires</taxon>
        <taxon>Primates</taxon>
        <taxon>Haplorrhini</taxon>
        <taxon>Catarrhini</taxon>
        <taxon>Cercopithecidae</taxon>
        <taxon>Cercopithecinae</taxon>
        <taxon>Theropithecus</taxon>
    </lineage>
</organism>
<name>A0A8D2G6U2_THEGE</name>
<evidence type="ECO:0000313" key="1">
    <source>
        <dbReference type="Ensembl" id="ENSTGEP00000030678.1"/>
    </source>
</evidence>
<dbReference type="Proteomes" id="UP000694411">
    <property type="component" value="Chromosome 3"/>
</dbReference>
<proteinExistence type="predicted"/>
<reference evidence="1" key="3">
    <citation type="submission" date="2025-09" db="UniProtKB">
        <authorList>
            <consortium name="Ensembl"/>
        </authorList>
    </citation>
    <scope>IDENTIFICATION</scope>
</reference>
<reference evidence="1" key="1">
    <citation type="submission" date="2018-05" db="EMBL/GenBank/DDBJ databases">
        <title>Whole genome of Theropithecus gelada.</title>
        <authorList>
            <person name="Chiou K.L."/>
            <person name="Snyder-Mackler N."/>
        </authorList>
    </citation>
    <scope>NUCLEOTIDE SEQUENCE [LARGE SCALE GENOMIC DNA]</scope>
</reference>
<evidence type="ECO:0000313" key="2">
    <source>
        <dbReference type="Proteomes" id="UP000694411"/>
    </source>
</evidence>
<dbReference type="Ensembl" id="ENSTGET00000036484.1">
    <property type="protein sequence ID" value="ENSTGEP00000030678.1"/>
    <property type="gene ID" value="ENSTGEG00000024607.1"/>
</dbReference>
<dbReference type="AlphaFoldDB" id="A0A8D2G6U2"/>
<sequence>MHLLPCMHHRLAVSPHVETSQGLCYLFHGLNCYVTLAFLTKELDKTHKARKEGSNKSRDLLKMKVHPTGWEQPMRAVEVSHWLLGAHPM</sequence>
<keyword evidence="2" id="KW-1185">Reference proteome</keyword>
<reference evidence="1" key="2">
    <citation type="submission" date="2025-08" db="UniProtKB">
        <authorList>
            <consortium name="Ensembl"/>
        </authorList>
    </citation>
    <scope>IDENTIFICATION</scope>
</reference>
<accession>A0A8D2G6U2</accession>
<protein>
    <submittedName>
        <fullName evidence="1">Uncharacterized protein</fullName>
    </submittedName>
</protein>